<evidence type="ECO:0000313" key="4">
    <source>
        <dbReference type="Proteomes" id="UP000620075"/>
    </source>
</evidence>
<dbReference type="PANTHER" id="PTHR43000">
    <property type="entry name" value="DTDP-D-GLUCOSE 4,6-DEHYDRATASE-RELATED"/>
    <property type="match status" value="1"/>
</dbReference>
<evidence type="ECO:0000259" key="2">
    <source>
        <dbReference type="Pfam" id="PF01370"/>
    </source>
</evidence>
<sequence>MRVLVTGGAGFIGSHLSDALIERGDEVMVVDDLSGAGREYLNPKADFVQFDIRSEDVAELIRQRRPDAISHHAAQMSVSRSVREPLFDEDVNVKGSLNLLEAARQVGARFIFASTGGALYGETGNRPTPESHRAWPVSPYGVSKLAFEHYLHCYRVEHQLSFAALRYANVYGPRQNPHGEAGVVAIFCLKLLAGQDAVINGDGLYYRDYVHVDDVVTANLMALDSEVVGHFNVGTGQEASVNEVFAALVSELKVDAHAKHGPARSGDLRAASLDSSLFQRTVGWQPQISLVKGLADTARWFQERHQNAG</sequence>
<dbReference type="InterPro" id="IPR001509">
    <property type="entry name" value="Epimerase_deHydtase"/>
</dbReference>
<reference evidence="3 4" key="1">
    <citation type="submission" date="2020-10" db="EMBL/GenBank/DDBJ databases">
        <title>Ca. Dormibacterota MAGs.</title>
        <authorList>
            <person name="Montgomery K."/>
        </authorList>
    </citation>
    <scope>NUCLEOTIDE SEQUENCE [LARGE SCALE GENOMIC DNA]</scope>
    <source>
        <strain evidence="3">SC8811_S16_3</strain>
    </source>
</reference>
<dbReference type="EMBL" id="JAEKNQ010000054">
    <property type="protein sequence ID" value="MBJ7604163.1"/>
    <property type="molecule type" value="Genomic_DNA"/>
</dbReference>
<feature type="domain" description="NAD-dependent epimerase/dehydratase" evidence="2">
    <location>
        <begin position="3"/>
        <end position="234"/>
    </location>
</feature>
<proteinExistence type="inferred from homology"/>
<dbReference type="Gene3D" id="3.90.25.10">
    <property type="entry name" value="UDP-galactose 4-epimerase, domain 1"/>
    <property type="match status" value="1"/>
</dbReference>
<evidence type="ECO:0000256" key="1">
    <source>
        <dbReference type="ARBA" id="ARBA00007637"/>
    </source>
</evidence>
<comment type="caution">
    <text evidence="3">The sequence shown here is derived from an EMBL/GenBank/DDBJ whole genome shotgun (WGS) entry which is preliminary data.</text>
</comment>
<dbReference type="AlphaFoldDB" id="A0A934KJY6"/>
<dbReference type="SUPFAM" id="SSF51735">
    <property type="entry name" value="NAD(P)-binding Rossmann-fold domains"/>
    <property type="match status" value="1"/>
</dbReference>
<protein>
    <submittedName>
        <fullName evidence="3">GDP-mannose 4,6-dehydratase</fullName>
    </submittedName>
</protein>
<gene>
    <name evidence="3" type="ORF">JF888_13375</name>
</gene>
<organism evidence="3 4">
    <name type="scientific">Candidatus Dormiibacter inghamiae</name>
    <dbReference type="NCBI Taxonomy" id="3127013"/>
    <lineage>
        <taxon>Bacteria</taxon>
        <taxon>Bacillati</taxon>
        <taxon>Candidatus Dormiibacterota</taxon>
        <taxon>Candidatus Dormibacteria</taxon>
        <taxon>Candidatus Dormibacterales</taxon>
        <taxon>Candidatus Dormibacteraceae</taxon>
        <taxon>Candidatus Dormiibacter</taxon>
    </lineage>
</organism>
<dbReference type="InterPro" id="IPR036291">
    <property type="entry name" value="NAD(P)-bd_dom_sf"/>
</dbReference>
<dbReference type="Pfam" id="PF01370">
    <property type="entry name" value="Epimerase"/>
    <property type="match status" value="1"/>
</dbReference>
<dbReference type="Gene3D" id="3.40.50.720">
    <property type="entry name" value="NAD(P)-binding Rossmann-like Domain"/>
    <property type="match status" value="1"/>
</dbReference>
<dbReference type="Proteomes" id="UP000620075">
    <property type="component" value="Unassembled WGS sequence"/>
</dbReference>
<dbReference type="RefSeq" id="WP_338181334.1">
    <property type="nucleotide sequence ID" value="NZ_JAEKNQ010000054.1"/>
</dbReference>
<name>A0A934KJY6_9BACT</name>
<accession>A0A934KJY6</accession>
<comment type="similarity">
    <text evidence="1">Belongs to the NAD(P)-dependent epimerase/dehydratase family.</text>
</comment>
<evidence type="ECO:0000313" key="3">
    <source>
        <dbReference type="EMBL" id="MBJ7604163.1"/>
    </source>
</evidence>